<evidence type="ECO:0000256" key="1">
    <source>
        <dbReference type="PROSITE-ProRule" id="PRU00047"/>
    </source>
</evidence>
<dbReference type="InterPro" id="IPR000477">
    <property type="entry name" value="RT_dom"/>
</dbReference>
<feature type="compositionally biased region" description="Basic and acidic residues" evidence="3">
    <location>
        <begin position="508"/>
        <end position="517"/>
    </location>
</feature>
<dbReference type="EMBL" id="JBJQOH010000006">
    <property type="protein sequence ID" value="KAL3685968.1"/>
    <property type="molecule type" value="Genomic_DNA"/>
</dbReference>
<dbReference type="InterPro" id="IPR036875">
    <property type="entry name" value="Znf_CCHC_sf"/>
</dbReference>
<evidence type="ECO:0008006" key="8">
    <source>
        <dbReference type="Google" id="ProtNLM"/>
    </source>
</evidence>
<feature type="compositionally biased region" description="Polar residues" evidence="3">
    <location>
        <begin position="404"/>
        <end position="418"/>
    </location>
</feature>
<dbReference type="InterPro" id="IPR036691">
    <property type="entry name" value="Endo/exonu/phosph_ase_sf"/>
</dbReference>
<feature type="region of interest" description="Disordered" evidence="3">
    <location>
        <begin position="400"/>
        <end position="419"/>
    </location>
</feature>
<protein>
    <recommendedName>
        <fullName evidence="8">CCHC-type domain-containing protein</fullName>
    </recommendedName>
</protein>
<feature type="region of interest" description="Disordered" evidence="3">
    <location>
        <begin position="1"/>
        <end position="105"/>
    </location>
</feature>
<evidence type="ECO:0000313" key="7">
    <source>
        <dbReference type="Proteomes" id="UP001633002"/>
    </source>
</evidence>
<keyword evidence="1" id="KW-0479">Metal-binding</keyword>
<feature type="region of interest" description="Disordered" evidence="3">
    <location>
        <begin position="337"/>
        <end position="394"/>
    </location>
</feature>
<dbReference type="PANTHER" id="PTHR31635:SF196">
    <property type="entry name" value="REVERSE TRANSCRIPTASE DOMAIN-CONTAINING PROTEIN-RELATED"/>
    <property type="match status" value="1"/>
</dbReference>
<dbReference type="SUPFAM" id="SSF57756">
    <property type="entry name" value="Retrovirus zinc finger-like domains"/>
    <property type="match status" value="1"/>
</dbReference>
<feature type="compositionally biased region" description="Low complexity" evidence="3">
    <location>
        <begin position="15"/>
        <end position="26"/>
    </location>
</feature>
<dbReference type="PANTHER" id="PTHR31635">
    <property type="entry name" value="REVERSE TRANSCRIPTASE DOMAIN-CONTAINING PROTEIN-RELATED"/>
    <property type="match status" value="1"/>
</dbReference>
<feature type="coiled-coil region" evidence="2">
    <location>
        <begin position="845"/>
        <end position="887"/>
    </location>
</feature>
<keyword evidence="2" id="KW-0175">Coiled coil</keyword>
<dbReference type="InterPro" id="IPR043502">
    <property type="entry name" value="DNA/RNA_pol_sf"/>
</dbReference>
<keyword evidence="1" id="KW-0862">Zinc</keyword>
<dbReference type="Pfam" id="PF00098">
    <property type="entry name" value="zf-CCHC"/>
    <property type="match status" value="1"/>
</dbReference>
<evidence type="ECO:0000259" key="4">
    <source>
        <dbReference type="PROSITE" id="PS50158"/>
    </source>
</evidence>
<dbReference type="Gene3D" id="3.60.10.10">
    <property type="entry name" value="Endonuclease/exonuclease/phosphatase"/>
    <property type="match status" value="1"/>
</dbReference>
<dbReference type="Gene3D" id="4.10.60.10">
    <property type="entry name" value="Zinc finger, CCHC-type"/>
    <property type="match status" value="1"/>
</dbReference>
<feature type="compositionally biased region" description="Low complexity" evidence="3">
    <location>
        <begin position="482"/>
        <end position="496"/>
    </location>
</feature>
<name>A0ABD3H383_9MARC</name>
<dbReference type="PROSITE" id="PS50878">
    <property type="entry name" value="RT_POL"/>
    <property type="match status" value="1"/>
</dbReference>
<gene>
    <name evidence="6" type="ORF">R1sor_003990</name>
</gene>
<keyword evidence="1" id="KW-0863">Zinc-finger</keyword>
<feature type="domain" description="Reverse transcriptase" evidence="5">
    <location>
        <begin position="1034"/>
        <end position="1311"/>
    </location>
</feature>
<evidence type="ECO:0000259" key="5">
    <source>
        <dbReference type="PROSITE" id="PS50878"/>
    </source>
</evidence>
<feature type="domain" description="CCHC-type" evidence="4">
    <location>
        <begin position="326"/>
        <end position="341"/>
    </location>
</feature>
<dbReference type="SUPFAM" id="SSF56672">
    <property type="entry name" value="DNA/RNA polymerases"/>
    <property type="match status" value="1"/>
</dbReference>
<evidence type="ECO:0000313" key="6">
    <source>
        <dbReference type="EMBL" id="KAL3685968.1"/>
    </source>
</evidence>
<organism evidence="6 7">
    <name type="scientific">Riccia sorocarpa</name>
    <dbReference type="NCBI Taxonomy" id="122646"/>
    <lineage>
        <taxon>Eukaryota</taxon>
        <taxon>Viridiplantae</taxon>
        <taxon>Streptophyta</taxon>
        <taxon>Embryophyta</taxon>
        <taxon>Marchantiophyta</taxon>
        <taxon>Marchantiopsida</taxon>
        <taxon>Marchantiidae</taxon>
        <taxon>Marchantiales</taxon>
        <taxon>Ricciaceae</taxon>
        <taxon>Riccia</taxon>
    </lineage>
</organism>
<dbReference type="CDD" id="cd01650">
    <property type="entry name" value="RT_nLTR_like"/>
    <property type="match status" value="1"/>
</dbReference>
<proteinExistence type="predicted"/>
<reference evidence="6 7" key="1">
    <citation type="submission" date="2024-09" db="EMBL/GenBank/DDBJ databases">
        <title>Chromosome-scale assembly of Riccia sorocarpa.</title>
        <authorList>
            <person name="Paukszto L."/>
        </authorList>
    </citation>
    <scope>NUCLEOTIDE SEQUENCE [LARGE SCALE GENOMIC DNA]</scope>
    <source>
        <strain evidence="6">LP-2024</strain>
        <tissue evidence="6">Aerial parts of the thallus</tissue>
    </source>
</reference>
<sequence length="1697" mass="193336">MIANRAFENSPHYNRSSSPLRSPWRSATQTYYLGGAAKAPSRSSSPGTPIEEPSPRSDQAAGRSPVAGTTSTAPIGILGSPHLPDDLVDIASAGEDVPDQGDDTDLEEAAQDLSPDENSNEQWTYSYMSDLDITRIHDKDYLEVRLQAQKRRGEDCGLVFCTVDMSPSRDLFTQWIYQEVENKAAVQATHIKVLAPRHYLVLTRSMEDRDAMLTGGPYYMRKRQVYTTPWSPGYDTSKILAKRMACWLDLVNVDHFLEGEGENLLATLGQVLQVAGVSDKGEAKFQNVRGCVLMDMSKSLPVVLRLNLDGSVKRIAIKYDTLPDACFVCQERGHFAKSCPQKGKQGETREATTRNQPDNNGFIPLGRGGRRRQPQNAVAAPIPEASSSNMYDHLGLKSNAAGDLQTSTDNNQPAQEVGNTKEHVIDLNASPQSEAQVKQDKELEKIRRKERKKAKKLEARRQRAAKGLSIPGTGSPSNLNVHIDGSNGNHSSSSDSETGGPLACTCGQEKERRQDHDGHRRKLGSWWITYIIMYSTDLKIACWNINGLGCEDKIRAVRLWLQGEGSGVKILALQELKVQERNLEFKLRSLMHGATVVTDYSTSDRGGAALLLHPSLNIIDKGVRGNGLMAWAKVSVEGKSFGVVSIYGPHLKEEKLEFFRGLGRLAGEGDWMLLGDWNMVLVPQDSADPSALLKGELLNAWQSLDQVLDTQDALEIAGVFTGPRFTRQVYRGGRLDQAQLDRLYFTRHGTWLKGVSHLQHDDQEALSDHIPVLATVHIQESRRRRSKRDTYLKMDIDTLKDPARREAAKTAWLEVWGLSEDPILAWEFAWGRMKDKFREADRQSLSELKQQQNKLAELRRHLEASTYEGEQEDYMNLERQVREKEILEASIIRRRSRVQWIKEGDVSTKFFFACLRSKQARESLVELTSAEGVAINEEDDILEEIHRYYQELYHQPRITREVADERRRALQLIRRTVTEEQNLNLEILPEAQEIDTIVEDMKKNKAPGEDGLTIEVLQLTWEWVRAPCITIITAFWSEVRLGKHNNMAIVKLLPKNNDRKFLKNWRSISLLTLTYKIIGKILAARLKEVVPCLVDDDQTGFVHGRSIIDNVISLQLCQDITDCTGEPAIFCKLDFEKAFDRVQHDYLWDTLRSMRIGQHTISLLRMLVAGGRAKVYVNGRFSRAFNLERGVRQGCPVSPLLFALNTQLLMQLLRDGEKEGRIVGVSIPRGKPLLHKLFADDSGVAIAATETNFQNLKTTIESFERISGAKLNLSKSIITPMRLDRSTLWLRETGCRILQQGELTKYLGCVVGTENREEACARDLTEKIQRQLAHWTNMTLSWPSRFILLRHVIRSIPIYQLLGLGLQNTGYKKLEASCRIFLWGNKPEGGPKTSLVIWEKVAKSRKKDGLDIKPFRDVVDALKMKYISRFLEGENSDWVAMFRHLMHTAMRRRSRGTELRWWSVEEGLLLLPEVPAPRDSLAKHFVKCWSRFRRYLSLDQSEWVLSGSLSIWQVSLLTKTYWKGQIFNERVILPLVKKLGYKVLAHFSIAAGAWIDCNSELRRKGVPMTREQTEEVNKLQHWINHVKIGPHELHQSPSWRWGEEQDWKGWTRRSNFWSRLLVKEERLENLSDKWLKGGSLLTWEKRWHLLWTKGDSTRTKLWIWRTLHSCFFTEERAYKMTVSDGRCQRCNGGIESI</sequence>
<evidence type="ECO:0000256" key="2">
    <source>
        <dbReference type="SAM" id="Coils"/>
    </source>
</evidence>
<dbReference type="Pfam" id="PF00078">
    <property type="entry name" value="RVT_1"/>
    <property type="match status" value="1"/>
</dbReference>
<feature type="region of interest" description="Disordered" evidence="3">
    <location>
        <begin position="448"/>
        <end position="517"/>
    </location>
</feature>
<dbReference type="InterPro" id="IPR001878">
    <property type="entry name" value="Znf_CCHC"/>
</dbReference>
<dbReference type="Proteomes" id="UP001633002">
    <property type="component" value="Unassembled WGS sequence"/>
</dbReference>
<dbReference type="SUPFAM" id="SSF56219">
    <property type="entry name" value="DNase I-like"/>
    <property type="match status" value="1"/>
</dbReference>
<feature type="compositionally biased region" description="Acidic residues" evidence="3">
    <location>
        <begin position="96"/>
        <end position="105"/>
    </location>
</feature>
<keyword evidence="7" id="KW-1185">Reference proteome</keyword>
<dbReference type="SMART" id="SM00343">
    <property type="entry name" value="ZnF_C2HC"/>
    <property type="match status" value="1"/>
</dbReference>
<evidence type="ECO:0000256" key="3">
    <source>
        <dbReference type="SAM" id="MobiDB-lite"/>
    </source>
</evidence>
<comment type="caution">
    <text evidence="6">The sequence shown here is derived from an EMBL/GenBank/DDBJ whole genome shotgun (WGS) entry which is preliminary data.</text>
</comment>
<dbReference type="PROSITE" id="PS50158">
    <property type="entry name" value="ZF_CCHC"/>
    <property type="match status" value="1"/>
</dbReference>
<accession>A0ABD3H383</accession>
<dbReference type="GO" id="GO:0008270">
    <property type="term" value="F:zinc ion binding"/>
    <property type="evidence" value="ECO:0007669"/>
    <property type="project" value="UniProtKB-KW"/>
</dbReference>